<dbReference type="Ensembl" id="ENSCWAT00000007973.1">
    <property type="protein sequence ID" value="ENSCWAP00000007323.1"/>
    <property type="gene ID" value="ENSCWAG00000005320.1"/>
</dbReference>
<proteinExistence type="predicted"/>
<reference evidence="3" key="2">
    <citation type="submission" date="2025-09" db="UniProtKB">
        <authorList>
            <consortium name="Ensembl"/>
        </authorList>
    </citation>
    <scope>IDENTIFICATION</scope>
</reference>
<evidence type="ECO:0000313" key="4">
    <source>
        <dbReference type="Proteomes" id="UP000694540"/>
    </source>
</evidence>
<name>A0A8C3W2U3_9CETA</name>
<organism evidence="3 4">
    <name type="scientific">Catagonus wagneri</name>
    <name type="common">Chacoan peccary</name>
    <dbReference type="NCBI Taxonomy" id="51154"/>
    <lineage>
        <taxon>Eukaryota</taxon>
        <taxon>Metazoa</taxon>
        <taxon>Chordata</taxon>
        <taxon>Craniata</taxon>
        <taxon>Vertebrata</taxon>
        <taxon>Euteleostomi</taxon>
        <taxon>Mammalia</taxon>
        <taxon>Eutheria</taxon>
        <taxon>Laurasiatheria</taxon>
        <taxon>Artiodactyla</taxon>
        <taxon>Suina</taxon>
        <taxon>Tayassuidae</taxon>
        <taxon>Catagonus</taxon>
    </lineage>
</organism>
<accession>A0A8C3W2U3</accession>
<sequence length="143" mass="15295">MLKKVSVLGAAGDLSTATMKPGFVLTTGAFSFLAPMLWAIQMLLGPSSSAAPPILNPAPQKSAAPETTSTERPGPMPPLPTPSSKDPGFPSPLKTPDPHLYQQMRDLLKQMQDVRALLGHLIMELRDLSGHLKLEITKGPAKY</sequence>
<feature type="region of interest" description="Disordered" evidence="1">
    <location>
        <begin position="49"/>
        <end position="99"/>
    </location>
</feature>
<gene>
    <name evidence="3" type="primary">FCRLA</name>
</gene>
<dbReference type="GeneTree" id="ENSGT01050000244808"/>
<evidence type="ECO:0000256" key="2">
    <source>
        <dbReference type="SAM" id="Phobius"/>
    </source>
</evidence>
<reference evidence="3" key="1">
    <citation type="submission" date="2025-08" db="UniProtKB">
        <authorList>
            <consortium name="Ensembl"/>
        </authorList>
    </citation>
    <scope>IDENTIFICATION</scope>
</reference>
<protein>
    <submittedName>
        <fullName evidence="3">Fc receptor like A</fullName>
    </submittedName>
</protein>
<keyword evidence="2" id="KW-1133">Transmembrane helix</keyword>
<keyword evidence="2" id="KW-0812">Transmembrane</keyword>
<evidence type="ECO:0000256" key="1">
    <source>
        <dbReference type="SAM" id="MobiDB-lite"/>
    </source>
</evidence>
<dbReference type="Proteomes" id="UP000694540">
    <property type="component" value="Unplaced"/>
</dbReference>
<keyword evidence="2" id="KW-0472">Membrane</keyword>
<feature type="transmembrane region" description="Helical" evidence="2">
    <location>
        <begin position="22"/>
        <end position="40"/>
    </location>
</feature>
<evidence type="ECO:0000313" key="3">
    <source>
        <dbReference type="Ensembl" id="ENSCWAP00000007323.1"/>
    </source>
</evidence>
<keyword evidence="4" id="KW-1185">Reference proteome</keyword>
<dbReference type="AlphaFoldDB" id="A0A8C3W2U3"/>